<dbReference type="AlphaFoldDB" id="A0A1V9FDI7"/>
<dbReference type="NCBIfam" id="TIGR04498">
    <property type="entry name" value="AbiV_defense"/>
    <property type="match status" value="1"/>
</dbReference>
<evidence type="ECO:0000313" key="2">
    <source>
        <dbReference type="Proteomes" id="UP000192276"/>
    </source>
</evidence>
<dbReference type="RefSeq" id="WP_081168548.1">
    <property type="nucleotide sequence ID" value="NZ_LWBP01000199.1"/>
</dbReference>
<reference evidence="2" key="1">
    <citation type="submission" date="2016-04" db="EMBL/GenBank/DDBJ databases">
        <authorList>
            <person name="Chen L."/>
            <person name="Zhuang W."/>
            <person name="Wang G."/>
        </authorList>
    </citation>
    <scope>NUCLEOTIDE SEQUENCE [LARGE SCALE GENOMIC DNA]</scope>
    <source>
        <strain evidence="2">208</strain>
    </source>
</reference>
<evidence type="ECO:0000313" key="1">
    <source>
        <dbReference type="EMBL" id="OQP56449.1"/>
    </source>
</evidence>
<sequence>MNVNRSFLDLTPNECLDVYPEVLKNADEFYTTAQLMAGSGFYGKAIAHLILGAEEYIKGLFLFLEGHDFQLRKMTELHGIFKHHAPRHSILRDTYSVWMVIKHLYEIRINSSRSGIIQHLFKAAFTIFPAMSNVDWWKKADKLKQRGFYTDFKNEVMNPTQLTAEDFEEALRRTMSISENIKQFIDEVKKITPAQLKAFRLNFKEADFPSLVAETIKRK</sequence>
<dbReference type="OrthoDB" id="770331at2"/>
<keyword evidence="2" id="KW-1185">Reference proteome</keyword>
<dbReference type="EMBL" id="LWBP01000199">
    <property type="protein sequence ID" value="OQP56449.1"/>
    <property type="molecule type" value="Genomic_DNA"/>
</dbReference>
<comment type="caution">
    <text evidence="1">The sequence shown here is derived from an EMBL/GenBank/DDBJ whole genome shotgun (WGS) entry which is preliminary data.</text>
</comment>
<proteinExistence type="predicted"/>
<gene>
    <name evidence="1" type="ORF">A4R26_04625</name>
</gene>
<accession>A0A1V9FDI7</accession>
<name>A0A1V9FDI7_9BACT</name>
<dbReference type="Pfam" id="PF18728">
    <property type="entry name" value="HEPN_AbiV"/>
    <property type="match status" value="1"/>
</dbReference>
<organism evidence="1 2">
    <name type="scientific">Niastella populi</name>
    <dbReference type="NCBI Taxonomy" id="550983"/>
    <lineage>
        <taxon>Bacteria</taxon>
        <taxon>Pseudomonadati</taxon>
        <taxon>Bacteroidota</taxon>
        <taxon>Chitinophagia</taxon>
        <taxon>Chitinophagales</taxon>
        <taxon>Chitinophagaceae</taxon>
        <taxon>Niastella</taxon>
    </lineage>
</organism>
<protein>
    <recommendedName>
        <fullName evidence="3">AbiV family abortive infection protein</fullName>
    </recommendedName>
</protein>
<dbReference type="InterPro" id="IPR030987">
    <property type="entry name" value="AbiV"/>
</dbReference>
<dbReference type="Proteomes" id="UP000192276">
    <property type="component" value="Unassembled WGS sequence"/>
</dbReference>
<evidence type="ECO:0008006" key="3">
    <source>
        <dbReference type="Google" id="ProtNLM"/>
    </source>
</evidence>